<sequence>MRPLLRLRYRCSVSRTLPYCVHARSNQKLHEQIQDSSISEAERVVGYPTSFLNLRWLLSDEIANIAFHLRKLLGTNHPLLSIARDVILNNEKPSWSLIVLLVAKAGGHNTFFADIDEDKTAGDRFGTGKSSLSVCFFRIVKAVCILAPRFIFWPAQRETVKREFRKTAGIDGIVGAVDVKSDRSDGRRAGGATLIKRNLKFAGVLHSQRIVGEVTEMIRTSNSLHKGLITINDNNNDVLSMKIGNKVALLSGDYLLSSSYEQLARIRNHDLNELMSSAFKDLTENEFIGPRDRDNKPLPHKPEPENKELHIPNEFGITTSNFKHFLGHAKSEWILRSTLGGASLLGKACKGVLLLAGHHEDFQMNGYLLGKYLALCLEATRDYNSVFSDRNISPISAPVLFYLQRYPKFYSTFQQLINSENKFDDGDMRSKLQQSPALSDTILLQNELCEKTLSVLESFRNCDAKIALQNIVHSVKLHV</sequence>
<name>A0ACB9TEJ9_HOLOL</name>
<keyword evidence="2" id="KW-1185">Reference proteome</keyword>
<accession>A0ACB9TEJ9</accession>
<comment type="caution">
    <text evidence="1">The sequence shown here is derived from an EMBL/GenBank/DDBJ whole genome shotgun (WGS) entry which is preliminary data.</text>
</comment>
<organism evidence="1 2">
    <name type="scientific">Holotrichia oblita</name>
    <name type="common">Chafer beetle</name>
    <dbReference type="NCBI Taxonomy" id="644536"/>
    <lineage>
        <taxon>Eukaryota</taxon>
        <taxon>Metazoa</taxon>
        <taxon>Ecdysozoa</taxon>
        <taxon>Arthropoda</taxon>
        <taxon>Hexapoda</taxon>
        <taxon>Insecta</taxon>
        <taxon>Pterygota</taxon>
        <taxon>Neoptera</taxon>
        <taxon>Endopterygota</taxon>
        <taxon>Coleoptera</taxon>
        <taxon>Polyphaga</taxon>
        <taxon>Scarabaeiformia</taxon>
        <taxon>Scarabaeidae</taxon>
        <taxon>Melolonthinae</taxon>
        <taxon>Holotrichia</taxon>
    </lineage>
</organism>
<proteinExistence type="predicted"/>
<evidence type="ECO:0000313" key="1">
    <source>
        <dbReference type="EMBL" id="KAI4465124.1"/>
    </source>
</evidence>
<dbReference type="Proteomes" id="UP001056778">
    <property type="component" value="Chromosome 3"/>
</dbReference>
<protein>
    <submittedName>
        <fullName evidence="1">Geranylgeranyl pyrophosphate synthase</fullName>
    </submittedName>
</protein>
<reference evidence="1" key="1">
    <citation type="submission" date="2022-04" db="EMBL/GenBank/DDBJ databases">
        <title>Chromosome-scale genome assembly of Holotrichia oblita Faldermann.</title>
        <authorList>
            <person name="Rongchong L."/>
        </authorList>
    </citation>
    <scope>NUCLEOTIDE SEQUENCE</scope>
    <source>
        <strain evidence="1">81SQS9</strain>
    </source>
</reference>
<gene>
    <name evidence="1" type="ORF">MML48_3g00006586</name>
</gene>
<dbReference type="EMBL" id="CM043017">
    <property type="protein sequence ID" value="KAI4465124.1"/>
    <property type="molecule type" value="Genomic_DNA"/>
</dbReference>
<evidence type="ECO:0000313" key="2">
    <source>
        <dbReference type="Proteomes" id="UP001056778"/>
    </source>
</evidence>